<keyword evidence="14" id="KW-1185">Reference proteome</keyword>
<evidence type="ECO:0000313" key="14">
    <source>
        <dbReference type="Proteomes" id="UP000521872"/>
    </source>
</evidence>
<evidence type="ECO:0000256" key="11">
    <source>
        <dbReference type="ARBA" id="ARBA00049015"/>
    </source>
</evidence>
<dbReference type="Gene3D" id="1.10.4080.10">
    <property type="entry name" value="ADP-ribosylation/Crystallin J1"/>
    <property type="match status" value="1"/>
</dbReference>
<evidence type="ECO:0000256" key="7">
    <source>
        <dbReference type="ARBA" id="ARBA00042722"/>
    </source>
</evidence>
<evidence type="ECO:0000256" key="12">
    <source>
        <dbReference type="PIRSR" id="PIRSR605502-1"/>
    </source>
</evidence>
<dbReference type="PANTHER" id="PTHR16222">
    <property type="entry name" value="ADP-RIBOSYLGLYCOHYDROLASE"/>
    <property type="match status" value="1"/>
</dbReference>
<evidence type="ECO:0000256" key="9">
    <source>
        <dbReference type="ARBA" id="ARBA00043187"/>
    </source>
</evidence>
<dbReference type="Pfam" id="PF03747">
    <property type="entry name" value="ADP_ribosyl_GH"/>
    <property type="match status" value="1"/>
</dbReference>
<evidence type="ECO:0000256" key="4">
    <source>
        <dbReference type="ARBA" id="ARBA00041057"/>
    </source>
</evidence>
<evidence type="ECO:0000256" key="5">
    <source>
        <dbReference type="ARBA" id="ARBA00042398"/>
    </source>
</evidence>
<evidence type="ECO:0000256" key="3">
    <source>
        <dbReference type="ARBA" id="ARBA00022801"/>
    </source>
</evidence>
<keyword evidence="12" id="KW-0479">Metal-binding</keyword>
<gene>
    <name evidence="13" type="ORF">D9613_008756</name>
</gene>
<proteinExistence type="inferred from homology"/>
<keyword evidence="3" id="KW-0378">Hydrolase</keyword>
<evidence type="ECO:0000256" key="6">
    <source>
        <dbReference type="ARBA" id="ARBA00042471"/>
    </source>
</evidence>
<dbReference type="PANTHER" id="PTHR16222:SF24">
    <property type="entry name" value="ADP-RIBOSYLHYDROLASE ARH3"/>
    <property type="match status" value="1"/>
</dbReference>
<organism evidence="13 14">
    <name type="scientific">Agrocybe pediades</name>
    <dbReference type="NCBI Taxonomy" id="84607"/>
    <lineage>
        <taxon>Eukaryota</taxon>
        <taxon>Fungi</taxon>
        <taxon>Dikarya</taxon>
        <taxon>Basidiomycota</taxon>
        <taxon>Agaricomycotina</taxon>
        <taxon>Agaricomycetes</taxon>
        <taxon>Agaricomycetidae</taxon>
        <taxon>Agaricales</taxon>
        <taxon>Agaricineae</taxon>
        <taxon>Strophariaceae</taxon>
        <taxon>Agrocybe</taxon>
    </lineage>
</organism>
<evidence type="ECO:0000313" key="13">
    <source>
        <dbReference type="EMBL" id="KAF4616461.1"/>
    </source>
</evidence>
<feature type="binding site" evidence="12">
    <location>
        <position position="361"/>
    </location>
    <ligand>
        <name>Mg(2+)</name>
        <dbReference type="ChEBI" id="CHEBI:18420"/>
        <label>1</label>
    </ligand>
</feature>
<dbReference type="GO" id="GO:0004649">
    <property type="term" value="F:poly(ADP-ribose) glycohydrolase activity"/>
    <property type="evidence" value="ECO:0007669"/>
    <property type="project" value="UniProtKB-EC"/>
</dbReference>
<dbReference type="InterPro" id="IPR050792">
    <property type="entry name" value="ADP-ribosylglycohydrolase"/>
</dbReference>
<evidence type="ECO:0000256" key="1">
    <source>
        <dbReference type="ARBA" id="ARBA00010702"/>
    </source>
</evidence>
<feature type="binding site" evidence="12">
    <location>
        <position position="74"/>
    </location>
    <ligand>
        <name>Mg(2+)</name>
        <dbReference type="ChEBI" id="CHEBI:18420"/>
        <label>1</label>
    </ligand>
</feature>
<keyword evidence="12" id="KW-0460">Magnesium</keyword>
<accession>A0A8H4QT97</accession>
<evidence type="ECO:0000256" key="8">
    <source>
        <dbReference type="ARBA" id="ARBA00042850"/>
    </source>
</evidence>
<comment type="caution">
    <text evidence="13">The sequence shown here is derived from an EMBL/GenBank/DDBJ whole genome shotgun (WGS) entry which is preliminary data.</text>
</comment>
<feature type="binding site" evidence="12">
    <location>
        <position position="73"/>
    </location>
    <ligand>
        <name>Mg(2+)</name>
        <dbReference type="ChEBI" id="CHEBI:18420"/>
        <label>1</label>
    </ligand>
</feature>
<reference evidence="13 14" key="1">
    <citation type="submission" date="2019-12" db="EMBL/GenBank/DDBJ databases">
        <authorList>
            <person name="Floudas D."/>
            <person name="Bentzer J."/>
            <person name="Ahren D."/>
            <person name="Johansson T."/>
            <person name="Persson P."/>
            <person name="Tunlid A."/>
        </authorList>
    </citation>
    <scope>NUCLEOTIDE SEQUENCE [LARGE SCALE GENOMIC DNA]</scope>
    <source>
        <strain evidence="13 14">CBS 102.39</strain>
    </source>
</reference>
<comment type="similarity">
    <text evidence="1">Belongs to the ADP-ribosylglycohydrolase family.</text>
</comment>
<dbReference type="SUPFAM" id="SSF101478">
    <property type="entry name" value="ADP-ribosylglycohydrolase"/>
    <property type="match status" value="1"/>
</dbReference>
<protein>
    <recommendedName>
        <fullName evidence="4">ADP-ribosylhydrolase ARH3</fullName>
        <ecNumber evidence="2">3.2.1.143</ecNumber>
    </recommendedName>
    <alternativeName>
        <fullName evidence="5">ADP-ribose glycohydrolase ARH3</fullName>
    </alternativeName>
    <alternativeName>
        <fullName evidence="6">ADP-ribosylhydrolase 3</fullName>
    </alternativeName>
    <alternativeName>
        <fullName evidence="9">O-acetyl-ADP-ribose deacetylase ARH3</fullName>
    </alternativeName>
    <alternativeName>
        <fullName evidence="10">Poly(ADP-ribose) glycohydrolase ARH3</fullName>
    </alternativeName>
    <alternativeName>
        <fullName evidence="8">[Protein ADP-ribosylarginine] hydrolase-like protein 2</fullName>
    </alternativeName>
    <alternativeName>
        <fullName evidence="7">[Protein ADP-ribosylserine] hydrolase</fullName>
    </alternativeName>
</protein>
<feature type="binding site" evidence="12">
    <location>
        <position position="72"/>
    </location>
    <ligand>
        <name>Mg(2+)</name>
        <dbReference type="ChEBI" id="CHEBI:18420"/>
        <label>1</label>
    </ligand>
</feature>
<name>A0A8H4QT97_9AGAR</name>
<evidence type="ECO:0000256" key="2">
    <source>
        <dbReference type="ARBA" id="ARBA00012255"/>
    </source>
</evidence>
<dbReference type="InterPro" id="IPR005502">
    <property type="entry name" value="Ribosyl_crysJ1"/>
</dbReference>
<evidence type="ECO:0000256" key="10">
    <source>
        <dbReference type="ARBA" id="ARBA00043193"/>
    </source>
</evidence>
<dbReference type="EC" id="3.2.1.143" evidence="2"/>
<feature type="binding site" evidence="12">
    <location>
        <position position="360"/>
    </location>
    <ligand>
        <name>Mg(2+)</name>
        <dbReference type="ChEBI" id="CHEBI:18420"/>
        <label>1</label>
    </ligand>
</feature>
<comment type="catalytic activity">
    <reaction evidence="11">
        <text>alpha-NAD(+) + H2O = ADP-D-ribose + nicotinamide + H(+)</text>
        <dbReference type="Rhea" id="RHEA:68792"/>
        <dbReference type="ChEBI" id="CHEBI:15377"/>
        <dbReference type="ChEBI" id="CHEBI:15378"/>
        <dbReference type="ChEBI" id="CHEBI:17154"/>
        <dbReference type="ChEBI" id="CHEBI:57967"/>
        <dbReference type="ChEBI" id="CHEBI:77017"/>
    </reaction>
</comment>
<dbReference type="InterPro" id="IPR036705">
    <property type="entry name" value="Ribosyl_crysJ1_sf"/>
</dbReference>
<dbReference type="EMBL" id="JAACJL010000031">
    <property type="protein sequence ID" value="KAF4616461.1"/>
    <property type="molecule type" value="Genomic_DNA"/>
</dbReference>
<dbReference type="Proteomes" id="UP000521872">
    <property type="component" value="Unassembled WGS sequence"/>
</dbReference>
<dbReference type="GO" id="GO:0046872">
    <property type="term" value="F:metal ion binding"/>
    <property type="evidence" value="ECO:0007669"/>
    <property type="project" value="UniProtKB-KW"/>
</dbReference>
<comment type="cofactor">
    <cofactor evidence="12">
        <name>Mg(2+)</name>
        <dbReference type="ChEBI" id="CHEBI:18420"/>
    </cofactor>
    <text evidence="12">Binds 2 magnesium ions per subunit.</text>
</comment>
<sequence>MASHTASQRRPSLSSQLPNPASVACKIRLSMLATALVDALGGPAEFHARFSFPFVSDMIPNDYFNLPAGVWTDDTSMMLCLAESISCKPQATNGLNTSVKDGEEKGGFDEIHQLSLYTRWKNTGYLSAVDNCFDIGVTISTALDIYEENASLRPEEIFSCIKRALSDEQFCGNGSLMRILPIGLAYWRDRDQARTLARRSSATTHPSLMCLELCEMWTGAISMIMENTTTRGHKEGKFSKLNLLAFISSFPYTHNKLRDSLTIPSHAPKKPSHGEQELEEWYFTHHPLLKLINETQGPSARRAGSRVIDNRLPYYIPSEAKLPSSGYILHSAIAALYCFFATTSFEHGAVMAVNLGRDADTVGAIYAGLAGCWYGAMHEPGQANTFWSEGVMRWKARLVRLGVVEEVAEQLVNYERRLSEMSV</sequence>
<feature type="binding site" evidence="12">
    <location>
        <position position="358"/>
    </location>
    <ligand>
        <name>Mg(2+)</name>
        <dbReference type="ChEBI" id="CHEBI:18420"/>
        <label>1</label>
    </ligand>
</feature>
<dbReference type="AlphaFoldDB" id="A0A8H4QT97"/>